<protein>
    <submittedName>
        <fullName evidence="1">Uncharacterized protein</fullName>
    </submittedName>
</protein>
<proteinExistence type="predicted"/>
<accession>A0ACC1SQ69</accession>
<organism evidence="1 2">
    <name type="scientific">Phlebia brevispora</name>
    <dbReference type="NCBI Taxonomy" id="194682"/>
    <lineage>
        <taxon>Eukaryota</taxon>
        <taxon>Fungi</taxon>
        <taxon>Dikarya</taxon>
        <taxon>Basidiomycota</taxon>
        <taxon>Agaricomycotina</taxon>
        <taxon>Agaricomycetes</taxon>
        <taxon>Polyporales</taxon>
        <taxon>Meruliaceae</taxon>
        <taxon>Phlebia</taxon>
    </lineage>
</organism>
<sequence length="322" mass="35824">MHVKVWEMAKHLYEEFGRNKEHAAAAEGTSKKAHELSFKLRAQWAGMSKEEQVEITKDVMIELQEQREMKKYVVQNVPIAAFHDVKSTIQCIEDEITSLYARTGMEFIVLGMCTNDEHFNQPFSFMTSDRVEEYFLYSTGKNIAQFMEAACPDVINKMAYKEFDEHVTRKYGIIIENWPLHTFCAPGYIGSRLELTALINAWTNNVYFEVKRTAATAAPSMVSATQQTPGGASSITAPVTGSGTNPTTVPARDGPLVLTGLPFSDPTTGSSASTGLFTVMTNVLVQKKQWKQCSDKGVKRGSNTRGKKKTTQGHDASVLKSR</sequence>
<keyword evidence="2" id="KW-1185">Reference proteome</keyword>
<comment type="caution">
    <text evidence="1">The sequence shown here is derived from an EMBL/GenBank/DDBJ whole genome shotgun (WGS) entry which is preliminary data.</text>
</comment>
<evidence type="ECO:0000313" key="1">
    <source>
        <dbReference type="EMBL" id="KAJ3544256.1"/>
    </source>
</evidence>
<gene>
    <name evidence="1" type="ORF">NM688_g5764</name>
</gene>
<evidence type="ECO:0000313" key="2">
    <source>
        <dbReference type="Proteomes" id="UP001148662"/>
    </source>
</evidence>
<name>A0ACC1SQ69_9APHY</name>
<dbReference type="EMBL" id="JANHOG010001096">
    <property type="protein sequence ID" value="KAJ3544256.1"/>
    <property type="molecule type" value="Genomic_DNA"/>
</dbReference>
<dbReference type="Proteomes" id="UP001148662">
    <property type="component" value="Unassembled WGS sequence"/>
</dbReference>
<reference evidence="1" key="1">
    <citation type="submission" date="2022-07" db="EMBL/GenBank/DDBJ databases">
        <title>Genome Sequence of Phlebia brevispora.</title>
        <authorList>
            <person name="Buettner E."/>
        </authorList>
    </citation>
    <scope>NUCLEOTIDE SEQUENCE</scope>
    <source>
        <strain evidence="1">MPL23</strain>
    </source>
</reference>